<gene>
    <name evidence="2" type="ORF">C8E87_0603</name>
</gene>
<evidence type="ECO:0000313" key="3">
    <source>
        <dbReference type="Proteomes" id="UP000294901"/>
    </source>
</evidence>
<dbReference type="EMBL" id="SNWR01000001">
    <property type="protein sequence ID" value="TDO37010.1"/>
    <property type="molecule type" value="Genomic_DNA"/>
</dbReference>
<feature type="transmembrane region" description="Helical" evidence="1">
    <location>
        <begin position="25"/>
        <end position="45"/>
    </location>
</feature>
<dbReference type="AlphaFoldDB" id="A0A4R6JL48"/>
<feature type="transmembrane region" description="Helical" evidence="1">
    <location>
        <begin position="92"/>
        <end position="111"/>
    </location>
</feature>
<keyword evidence="1" id="KW-0472">Membrane</keyword>
<evidence type="ECO:0000256" key="1">
    <source>
        <dbReference type="SAM" id="Phobius"/>
    </source>
</evidence>
<accession>A0A4R6JL48</accession>
<sequence>MFPTIKLVTVPKPSVRDTGRWPAEIWIAAASTAAVFLLLLLPIRIHAPGDMESKKSCGNALSLNLRPWAGPSDGDYFTPAFQSCTSRRQDRFAATAVIISISVLVLSGMAARRWRPTAESDRSGPV</sequence>
<proteinExistence type="predicted"/>
<keyword evidence="3" id="KW-1185">Reference proteome</keyword>
<keyword evidence="1" id="KW-0812">Transmembrane</keyword>
<comment type="caution">
    <text evidence="2">The sequence shown here is derived from an EMBL/GenBank/DDBJ whole genome shotgun (WGS) entry which is preliminary data.</text>
</comment>
<dbReference type="Proteomes" id="UP000294901">
    <property type="component" value="Unassembled WGS sequence"/>
</dbReference>
<reference evidence="2 3" key="1">
    <citation type="submission" date="2019-03" db="EMBL/GenBank/DDBJ databases">
        <title>Sequencing the genomes of 1000 actinobacteria strains.</title>
        <authorList>
            <person name="Klenk H.-P."/>
        </authorList>
    </citation>
    <scope>NUCLEOTIDE SEQUENCE [LARGE SCALE GENOMIC DNA]</scope>
    <source>
        <strain evidence="2 3">DSM 43805</strain>
    </source>
</reference>
<organism evidence="2 3">
    <name type="scientific">Paractinoplanes brasiliensis</name>
    <dbReference type="NCBI Taxonomy" id="52695"/>
    <lineage>
        <taxon>Bacteria</taxon>
        <taxon>Bacillati</taxon>
        <taxon>Actinomycetota</taxon>
        <taxon>Actinomycetes</taxon>
        <taxon>Micromonosporales</taxon>
        <taxon>Micromonosporaceae</taxon>
        <taxon>Paractinoplanes</taxon>
    </lineage>
</organism>
<name>A0A4R6JL48_9ACTN</name>
<keyword evidence="1" id="KW-1133">Transmembrane helix</keyword>
<protein>
    <submittedName>
        <fullName evidence="2">Uncharacterized protein</fullName>
    </submittedName>
</protein>
<evidence type="ECO:0000313" key="2">
    <source>
        <dbReference type="EMBL" id="TDO37010.1"/>
    </source>
</evidence>